<gene>
    <name evidence="3" type="ordered locus">Tter_0961</name>
</gene>
<dbReference type="HOGENOM" id="CLU_2095758_0_0_0"/>
<sequence>MAKKSKKGARSQSKARRTRSGSTASPRLGNVGSASAAPDAVQSPVSEPTLRQPVSEQSDSVRRVVPRKPTAVTSSVSQEQIMQELSYVRSDLKRLLLTMIVVLAFMVLAGVIVSYM</sequence>
<evidence type="ECO:0000256" key="1">
    <source>
        <dbReference type="SAM" id="MobiDB-lite"/>
    </source>
</evidence>
<evidence type="ECO:0000313" key="4">
    <source>
        <dbReference type="Proteomes" id="UP000000323"/>
    </source>
</evidence>
<evidence type="ECO:0000313" key="3">
    <source>
        <dbReference type="EMBL" id="ACZ41878.1"/>
    </source>
</evidence>
<feature type="transmembrane region" description="Helical" evidence="2">
    <location>
        <begin position="95"/>
        <end position="115"/>
    </location>
</feature>
<dbReference type="RefSeq" id="WP_012874913.1">
    <property type="nucleotide sequence ID" value="NC_013525.1"/>
</dbReference>
<organism evidence="3 4">
    <name type="scientific">Thermobaculum terrenum (strain ATCC BAA-798 / CCMEE 7001 / YNP1)</name>
    <dbReference type="NCBI Taxonomy" id="525904"/>
    <lineage>
        <taxon>Bacteria</taxon>
        <taxon>Bacillati</taxon>
        <taxon>Chloroflexota</taxon>
        <taxon>Chloroflexia</taxon>
        <taxon>Candidatus Thermobaculales</taxon>
        <taxon>Candidatus Thermobaculaceae</taxon>
        <taxon>Thermobaculum</taxon>
    </lineage>
</organism>
<accession>D1CG22</accession>
<dbReference type="STRING" id="525904.Tter_0961"/>
<protein>
    <submittedName>
        <fullName evidence="3">Uncharacterized protein</fullName>
    </submittedName>
</protein>
<feature type="compositionally biased region" description="Basic residues" evidence="1">
    <location>
        <begin position="1"/>
        <end position="19"/>
    </location>
</feature>
<reference evidence="4" key="1">
    <citation type="journal article" date="2010" name="Stand. Genomic Sci.">
        <title>Complete genome sequence of 'Thermobaculum terrenum' type strain (YNP1).</title>
        <authorList>
            <person name="Kiss H."/>
            <person name="Cleland D."/>
            <person name="Lapidus A."/>
            <person name="Lucas S."/>
            <person name="Glavina Del Rio T."/>
            <person name="Nolan M."/>
            <person name="Tice H."/>
            <person name="Han C."/>
            <person name="Goodwin L."/>
            <person name="Pitluck S."/>
            <person name="Liolios K."/>
            <person name="Ivanova N."/>
            <person name="Mavromatis K."/>
            <person name="Ovchinnikova G."/>
            <person name="Pati A."/>
            <person name="Chen A."/>
            <person name="Palaniappan K."/>
            <person name="Land M."/>
            <person name="Hauser L."/>
            <person name="Chang Y."/>
            <person name="Jeffries C."/>
            <person name="Lu M."/>
            <person name="Brettin T."/>
            <person name="Detter J."/>
            <person name="Goker M."/>
            <person name="Tindall B."/>
            <person name="Beck B."/>
            <person name="McDermott T."/>
            <person name="Woyke T."/>
            <person name="Bristow J."/>
            <person name="Eisen J."/>
            <person name="Markowitz V."/>
            <person name="Hugenholtz P."/>
            <person name="Kyrpides N."/>
            <person name="Klenk H."/>
            <person name="Cheng J."/>
        </authorList>
    </citation>
    <scope>NUCLEOTIDE SEQUENCE [LARGE SCALE GENOMIC DNA]</scope>
    <source>
        <strain evidence="4">ATCC BAA-798 / YNP1</strain>
    </source>
</reference>
<proteinExistence type="predicted"/>
<dbReference type="Proteomes" id="UP000000323">
    <property type="component" value="Chromosome 1"/>
</dbReference>
<dbReference type="AlphaFoldDB" id="D1CG22"/>
<dbReference type="EMBL" id="CP001825">
    <property type="protein sequence ID" value="ACZ41878.1"/>
    <property type="molecule type" value="Genomic_DNA"/>
</dbReference>
<feature type="region of interest" description="Disordered" evidence="1">
    <location>
        <begin position="1"/>
        <end position="76"/>
    </location>
</feature>
<evidence type="ECO:0000256" key="2">
    <source>
        <dbReference type="SAM" id="Phobius"/>
    </source>
</evidence>
<keyword evidence="4" id="KW-1185">Reference proteome</keyword>
<keyword evidence="2" id="KW-0472">Membrane</keyword>
<dbReference type="KEGG" id="ttr:Tter_0961"/>
<keyword evidence="2" id="KW-1133">Transmembrane helix</keyword>
<name>D1CG22_THET1</name>
<keyword evidence="2" id="KW-0812">Transmembrane</keyword>